<dbReference type="EMBL" id="KN832983">
    <property type="protein sequence ID" value="KIM86084.1"/>
    <property type="molecule type" value="Genomic_DNA"/>
</dbReference>
<gene>
    <name evidence="1" type="ORF">PILCRDRAFT_5151</name>
</gene>
<reference evidence="2" key="2">
    <citation type="submission" date="2015-01" db="EMBL/GenBank/DDBJ databases">
        <title>Evolutionary Origins and Diversification of the Mycorrhizal Mutualists.</title>
        <authorList>
            <consortium name="DOE Joint Genome Institute"/>
            <consortium name="Mycorrhizal Genomics Consortium"/>
            <person name="Kohler A."/>
            <person name="Kuo A."/>
            <person name="Nagy L.G."/>
            <person name="Floudas D."/>
            <person name="Copeland A."/>
            <person name="Barry K.W."/>
            <person name="Cichocki N."/>
            <person name="Veneault-Fourrey C."/>
            <person name="LaButti K."/>
            <person name="Lindquist E.A."/>
            <person name="Lipzen A."/>
            <person name="Lundell T."/>
            <person name="Morin E."/>
            <person name="Murat C."/>
            <person name="Riley R."/>
            <person name="Ohm R."/>
            <person name="Sun H."/>
            <person name="Tunlid A."/>
            <person name="Henrissat B."/>
            <person name="Grigoriev I.V."/>
            <person name="Hibbett D.S."/>
            <person name="Martin F."/>
        </authorList>
    </citation>
    <scope>NUCLEOTIDE SEQUENCE [LARGE SCALE GENOMIC DNA]</scope>
    <source>
        <strain evidence="2">F 1598</strain>
    </source>
</reference>
<keyword evidence="2" id="KW-1185">Reference proteome</keyword>
<proteinExistence type="predicted"/>
<dbReference type="Proteomes" id="UP000054166">
    <property type="component" value="Unassembled WGS sequence"/>
</dbReference>
<reference evidence="1 2" key="1">
    <citation type="submission" date="2014-04" db="EMBL/GenBank/DDBJ databases">
        <authorList>
            <consortium name="DOE Joint Genome Institute"/>
            <person name="Kuo A."/>
            <person name="Tarkka M."/>
            <person name="Buscot F."/>
            <person name="Kohler A."/>
            <person name="Nagy L.G."/>
            <person name="Floudas D."/>
            <person name="Copeland A."/>
            <person name="Barry K.W."/>
            <person name="Cichocki N."/>
            <person name="Veneault-Fourrey C."/>
            <person name="LaButti K."/>
            <person name="Lindquist E.A."/>
            <person name="Lipzen A."/>
            <person name="Lundell T."/>
            <person name="Morin E."/>
            <person name="Murat C."/>
            <person name="Sun H."/>
            <person name="Tunlid A."/>
            <person name="Henrissat B."/>
            <person name="Grigoriev I.V."/>
            <person name="Hibbett D.S."/>
            <person name="Martin F."/>
            <person name="Nordberg H.P."/>
            <person name="Cantor M.N."/>
            <person name="Hua S.X."/>
        </authorList>
    </citation>
    <scope>NUCLEOTIDE SEQUENCE [LARGE SCALE GENOMIC DNA]</scope>
    <source>
        <strain evidence="1 2">F 1598</strain>
    </source>
</reference>
<evidence type="ECO:0000313" key="2">
    <source>
        <dbReference type="Proteomes" id="UP000054166"/>
    </source>
</evidence>
<dbReference type="AlphaFoldDB" id="A0A0C3G2K8"/>
<protein>
    <submittedName>
        <fullName evidence="1">Uncharacterized protein</fullName>
    </submittedName>
</protein>
<organism evidence="1 2">
    <name type="scientific">Piloderma croceum (strain F 1598)</name>
    <dbReference type="NCBI Taxonomy" id="765440"/>
    <lineage>
        <taxon>Eukaryota</taxon>
        <taxon>Fungi</taxon>
        <taxon>Dikarya</taxon>
        <taxon>Basidiomycota</taxon>
        <taxon>Agaricomycotina</taxon>
        <taxon>Agaricomycetes</taxon>
        <taxon>Agaricomycetidae</taxon>
        <taxon>Atheliales</taxon>
        <taxon>Atheliaceae</taxon>
        <taxon>Piloderma</taxon>
    </lineage>
</organism>
<name>A0A0C3G2K8_PILCF</name>
<accession>A0A0C3G2K8</accession>
<sequence length="148" mass="17448">MNLVQYYWTPLCLEDISVCTYTQALEFHVYHCILRLPFLRQDGYTFYYTNPHIFSCDIIPHSKDPVSTIIAIPDFHTPKAGQLLSIQPNTFNQIMALGYPNLARPPHCIWEYREEEEQKAKFDWFSSSEDNIREEVARILEERESKLG</sequence>
<dbReference type="HOGENOM" id="CLU_1865890_0_0_1"/>
<evidence type="ECO:0000313" key="1">
    <source>
        <dbReference type="EMBL" id="KIM86084.1"/>
    </source>
</evidence>
<dbReference type="InParanoid" id="A0A0C3G2K8"/>